<dbReference type="InterPro" id="IPR025110">
    <property type="entry name" value="AMP-bd_C"/>
</dbReference>
<evidence type="ECO:0000313" key="6">
    <source>
        <dbReference type="Proteomes" id="UP001320272"/>
    </source>
</evidence>
<dbReference type="PROSITE" id="PS00455">
    <property type="entry name" value="AMP_BINDING"/>
    <property type="match status" value="1"/>
</dbReference>
<proteinExistence type="inferred from homology"/>
<dbReference type="Pfam" id="PF13193">
    <property type="entry name" value="AMP-binding_C"/>
    <property type="match status" value="1"/>
</dbReference>
<dbReference type="InterPro" id="IPR042099">
    <property type="entry name" value="ANL_N_sf"/>
</dbReference>
<gene>
    <name evidence="5" type="ORF">HOP59_04450</name>
</gene>
<dbReference type="SUPFAM" id="SSF56801">
    <property type="entry name" value="Acetyl-CoA synthetase-like"/>
    <property type="match status" value="1"/>
</dbReference>
<dbReference type="InterPro" id="IPR000873">
    <property type="entry name" value="AMP-dep_synth/lig_dom"/>
</dbReference>
<dbReference type="EMBL" id="JABFTV010000002">
    <property type="protein sequence ID" value="MCE8023376.1"/>
    <property type="molecule type" value="Genomic_DNA"/>
</dbReference>
<dbReference type="PANTHER" id="PTHR43201:SF5">
    <property type="entry name" value="MEDIUM-CHAIN ACYL-COA LIGASE ACSF2, MITOCHONDRIAL"/>
    <property type="match status" value="1"/>
</dbReference>
<feature type="domain" description="AMP-binding enzyme C-terminal" evidence="4">
    <location>
        <begin position="421"/>
        <end position="496"/>
    </location>
</feature>
<evidence type="ECO:0000256" key="1">
    <source>
        <dbReference type="ARBA" id="ARBA00006432"/>
    </source>
</evidence>
<dbReference type="Gene3D" id="3.40.50.12780">
    <property type="entry name" value="N-terminal domain of ligase-like"/>
    <property type="match status" value="1"/>
</dbReference>
<dbReference type="Gene3D" id="3.30.300.30">
    <property type="match status" value="1"/>
</dbReference>
<dbReference type="Pfam" id="PF00501">
    <property type="entry name" value="AMP-binding"/>
    <property type="match status" value="1"/>
</dbReference>
<dbReference type="RefSeq" id="WP_234252973.1">
    <property type="nucleotide sequence ID" value="NZ_JABFTV010000002.1"/>
</dbReference>
<feature type="domain" description="AMP-dependent synthetase/ligase" evidence="3">
    <location>
        <begin position="9"/>
        <end position="370"/>
    </location>
</feature>
<dbReference type="PANTHER" id="PTHR43201">
    <property type="entry name" value="ACYL-COA SYNTHETASE"/>
    <property type="match status" value="1"/>
</dbReference>
<reference evidence="5 6" key="1">
    <citation type="journal article" date="2021" name="Front. Microbiol.">
        <title>Aerobic Denitrification and Heterotrophic Sulfur Oxidation in the Genus Halomonas Revealed by Six Novel Species Characterizations and Genome-Based Analysis.</title>
        <authorList>
            <person name="Wang L."/>
            <person name="Shao Z."/>
        </authorList>
    </citation>
    <scope>NUCLEOTIDE SEQUENCE [LARGE SCALE GENOMIC DNA]</scope>
    <source>
        <strain evidence="5 6">MCCC 1A11058</strain>
    </source>
</reference>
<dbReference type="InterPro" id="IPR045851">
    <property type="entry name" value="AMP-bd_C_sf"/>
</dbReference>
<name>A0ABS9AP18_9GAMM</name>
<evidence type="ECO:0000259" key="3">
    <source>
        <dbReference type="Pfam" id="PF00501"/>
    </source>
</evidence>
<keyword evidence="6" id="KW-1185">Reference proteome</keyword>
<comment type="similarity">
    <text evidence="1">Belongs to the ATP-dependent AMP-binding enzyme family.</text>
</comment>
<evidence type="ECO:0000256" key="2">
    <source>
        <dbReference type="ARBA" id="ARBA00022598"/>
    </source>
</evidence>
<comment type="caution">
    <text evidence="5">The sequence shown here is derived from an EMBL/GenBank/DDBJ whole genome shotgun (WGS) entry which is preliminary data.</text>
</comment>
<organism evidence="5 6">
    <name type="scientific">Billgrantia aerodenitrificans</name>
    <dbReference type="NCBI Taxonomy" id="2733483"/>
    <lineage>
        <taxon>Bacteria</taxon>
        <taxon>Pseudomonadati</taxon>
        <taxon>Pseudomonadota</taxon>
        <taxon>Gammaproteobacteria</taxon>
        <taxon>Oceanospirillales</taxon>
        <taxon>Halomonadaceae</taxon>
        <taxon>Billgrantia</taxon>
    </lineage>
</organism>
<dbReference type="InterPro" id="IPR020845">
    <property type="entry name" value="AMP-binding_CS"/>
</dbReference>
<dbReference type="Proteomes" id="UP001320272">
    <property type="component" value="Unassembled WGS sequence"/>
</dbReference>
<keyword evidence="2" id="KW-0436">Ligase</keyword>
<sequence length="521" mass="56694">MTVLNLIHAQADACGDKAFLIAPESGEQLTYAELHSSVEQVSGQLDAMGCKRGQHVAMLMDNGLWTATLLLAVMASGRVAVPLNAIAGDSQLEYVLDHCDANVLFASSQHEGRADSLAGKVERKISVIPACPDRGPDWPSDNRKEATELQPLEPEADALLMYTSGTTGKPKGVLLSHGNVVAGGKNTVEAHALSAEDRALCVLPLYHINAEIVTVIAPLISGGSVVMPHRFSTSSFWQWIRDYQCTWFSVVPTIVAYLLERGNDTKEPIQTTPGFEQLRFGRSASSALPASSHQEFEKEFGIPLVETMGLTETAAQILSNPLPPFQIQYGSPGVAYRNEVKVVLPDGTEAPRGEIGELMVRGDNVMKEYYKNPEATAEALSPDGWLHTGDLGYQDDDGFFYITGRLKELIIKGGENIAPREIDDALLKHPAVLEAAAYAQEDDQYGQQVMACVVFKNGQSASEAELKQFCDREIGKFKTPRAIHAVQWLPRGPSGKVQRLKIADMLGELSEQQQEPAARRA</sequence>
<evidence type="ECO:0000313" key="5">
    <source>
        <dbReference type="EMBL" id="MCE8023376.1"/>
    </source>
</evidence>
<accession>A0ABS9AP18</accession>
<evidence type="ECO:0000259" key="4">
    <source>
        <dbReference type="Pfam" id="PF13193"/>
    </source>
</evidence>
<protein>
    <submittedName>
        <fullName evidence="5">AMP-binding protein</fullName>
    </submittedName>
</protein>